<reference evidence="2" key="1">
    <citation type="submission" date="2014-11" db="EMBL/GenBank/DDBJ databases">
        <authorList>
            <person name="Amaro Gonzalez C."/>
        </authorList>
    </citation>
    <scope>NUCLEOTIDE SEQUENCE</scope>
</reference>
<accession>A0A0E9XYT3</accession>
<evidence type="ECO:0000256" key="1">
    <source>
        <dbReference type="SAM" id="SignalP"/>
    </source>
</evidence>
<evidence type="ECO:0000313" key="2">
    <source>
        <dbReference type="EMBL" id="JAI07888.1"/>
    </source>
</evidence>
<sequence length="61" mass="6685">MCINKTWFFFTAQLHLFSLVLHSPVLSWPVGVQDGTQPATPGHSPAQGLGLKNELFGYISV</sequence>
<dbReference type="AlphaFoldDB" id="A0A0E9XYT3"/>
<organism evidence="2">
    <name type="scientific">Anguilla anguilla</name>
    <name type="common">European freshwater eel</name>
    <name type="synonym">Muraena anguilla</name>
    <dbReference type="NCBI Taxonomy" id="7936"/>
    <lineage>
        <taxon>Eukaryota</taxon>
        <taxon>Metazoa</taxon>
        <taxon>Chordata</taxon>
        <taxon>Craniata</taxon>
        <taxon>Vertebrata</taxon>
        <taxon>Euteleostomi</taxon>
        <taxon>Actinopterygii</taxon>
        <taxon>Neopterygii</taxon>
        <taxon>Teleostei</taxon>
        <taxon>Anguilliformes</taxon>
        <taxon>Anguillidae</taxon>
        <taxon>Anguilla</taxon>
    </lineage>
</organism>
<protein>
    <submittedName>
        <fullName evidence="2">Uncharacterized protein</fullName>
    </submittedName>
</protein>
<reference evidence="2" key="2">
    <citation type="journal article" date="2015" name="Fish Shellfish Immunol.">
        <title>Early steps in the European eel (Anguilla anguilla)-Vibrio vulnificus interaction in the gills: Role of the RtxA13 toxin.</title>
        <authorList>
            <person name="Callol A."/>
            <person name="Pajuelo D."/>
            <person name="Ebbesson L."/>
            <person name="Teles M."/>
            <person name="MacKenzie S."/>
            <person name="Amaro C."/>
        </authorList>
    </citation>
    <scope>NUCLEOTIDE SEQUENCE</scope>
</reference>
<name>A0A0E9XYT3_ANGAN</name>
<dbReference type="EMBL" id="GBXM01000690">
    <property type="protein sequence ID" value="JAI07888.1"/>
    <property type="molecule type" value="Transcribed_RNA"/>
</dbReference>
<feature type="chain" id="PRO_5002435683" evidence="1">
    <location>
        <begin position="23"/>
        <end position="61"/>
    </location>
</feature>
<feature type="signal peptide" evidence="1">
    <location>
        <begin position="1"/>
        <end position="22"/>
    </location>
</feature>
<proteinExistence type="predicted"/>
<keyword evidence="1" id="KW-0732">Signal</keyword>